<dbReference type="EMBL" id="JABWDY010041415">
    <property type="protein sequence ID" value="KAF5177417.1"/>
    <property type="molecule type" value="Genomic_DNA"/>
</dbReference>
<evidence type="ECO:0000313" key="1">
    <source>
        <dbReference type="EMBL" id="KAF5177417.1"/>
    </source>
</evidence>
<proteinExistence type="predicted"/>
<gene>
    <name evidence="1" type="ORF">FRX31_032996</name>
</gene>
<keyword evidence="1" id="KW-0808">Transferase</keyword>
<sequence length="188" mass="21013">MEIYNGGLFRKKFWSVITALLLFLLVILHTDFSNSITSNKTVIQSSSEDYVHSTLGIYQHPDEYGERVTQSPKVDNEEESIRNISVSVNRNESVSDLPGNENGLQTVEETEAVHQVNRVESAAQATYGAETYSDELQSVADPCLGKYIYVHNLPSKFNNDLLKDCRALCNWMDMCLALSNGGLGQEID</sequence>
<organism evidence="1 2">
    <name type="scientific">Thalictrum thalictroides</name>
    <name type="common">Rue-anemone</name>
    <name type="synonym">Anemone thalictroides</name>
    <dbReference type="NCBI Taxonomy" id="46969"/>
    <lineage>
        <taxon>Eukaryota</taxon>
        <taxon>Viridiplantae</taxon>
        <taxon>Streptophyta</taxon>
        <taxon>Embryophyta</taxon>
        <taxon>Tracheophyta</taxon>
        <taxon>Spermatophyta</taxon>
        <taxon>Magnoliopsida</taxon>
        <taxon>Ranunculales</taxon>
        <taxon>Ranunculaceae</taxon>
        <taxon>Thalictroideae</taxon>
        <taxon>Thalictrum</taxon>
    </lineage>
</organism>
<protein>
    <submittedName>
        <fullName evidence="1">Galactosyltransferase 13 protein</fullName>
    </submittedName>
</protein>
<dbReference type="GO" id="GO:0016757">
    <property type="term" value="F:glycosyltransferase activity"/>
    <property type="evidence" value="ECO:0007669"/>
    <property type="project" value="UniProtKB-KW"/>
</dbReference>
<keyword evidence="2" id="KW-1185">Reference proteome</keyword>
<evidence type="ECO:0000313" key="2">
    <source>
        <dbReference type="Proteomes" id="UP000554482"/>
    </source>
</evidence>
<feature type="non-terminal residue" evidence="1">
    <location>
        <position position="188"/>
    </location>
</feature>
<keyword evidence="1" id="KW-0328">Glycosyltransferase</keyword>
<dbReference type="Proteomes" id="UP000554482">
    <property type="component" value="Unassembled WGS sequence"/>
</dbReference>
<accession>A0A7J6UXU2</accession>
<comment type="caution">
    <text evidence="1">The sequence shown here is derived from an EMBL/GenBank/DDBJ whole genome shotgun (WGS) entry which is preliminary data.</text>
</comment>
<reference evidence="1 2" key="1">
    <citation type="submission" date="2020-06" db="EMBL/GenBank/DDBJ databases">
        <title>Transcriptomic and genomic resources for Thalictrum thalictroides and T. hernandezii: Facilitating candidate gene discovery in an emerging model plant lineage.</title>
        <authorList>
            <person name="Arias T."/>
            <person name="Riano-Pachon D.M."/>
            <person name="Di Stilio V.S."/>
        </authorList>
    </citation>
    <scope>NUCLEOTIDE SEQUENCE [LARGE SCALE GENOMIC DNA]</scope>
    <source>
        <strain evidence="2">cv. WT478/WT964</strain>
        <tissue evidence="1">Leaves</tissue>
    </source>
</reference>
<name>A0A7J6UXU2_THATH</name>
<dbReference type="OrthoDB" id="1715073at2759"/>
<dbReference type="AlphaFoldDB" id="A0A7J6UXU2"/>